<evidence type="ECO:0000256" key="8">
    <source>
        <dbReference type="ARBA" id="ARBA00023163"/>
    </source>
</evidence>
<keyword evidence="8" id="KW-0804">Transcription</keyword>
<comment type="similarity">
    <text evidence="3">Belongs to the TORC family.</text>
</comment>
<feature type="compositionally biased region" description="Pro residues" evidence="10">
    <location>
        <begin position="312"/>
        <end position="322"/>
    </location>
</feature>
<dbReference type="EMBL" id="CAXITT010000443">
    <property type="protein sequence ID" value="CAL1541615.1"/>
    <property type="molecule type" value="Genomic_DNA"/>
</dbReference>
<feature type="compositionally biased region" description="Polar residues" evidence="10">
    <location>
        <begin position="260"/>
        <end position="272"/>
    </location>
</feature>
<dbReference type="Pfam" id="PF12885">
    <property type="entry name" value="TORC_M"/>
    <property type="match status" value="1"/>
</dbReference>
<feature type="compositionally biased region" description="Polar residues" evidence="10">
    <location>
        <begin position="351"/>
        <end position="378"/>
    </location>
</feature>
<evidence type="ECO:0000256" key="7">
    <source>
        <dbReference type="ARBA" id="ARBA00023159"/>
    </source>
</evidence>
<keyword evidence="5" id="KW-0597">Phosphoprotein</keyword>
<feature type="region of interest" description="Disordered" evidence="10">
    <location>
        <begin position="210"/>
        <end position="450"/>
    </location>
</feature>
<dbReference type="PANTHER" id="PTHR13589:SF15">
    <property type="entry name" value="CREB-REGULATED TRANSCRIPTION COACTIVATOR, ISOFORM B"/>
    <property type="match status" value="1"/>
</dbReference>
<evidence type="ECO:0000256" key="3">
    <source>
        <dbReference type="ARBA" id="ARBA00007167"/>
    </source>
</evidence>
<keyword evidence="9" id="KW-0539">Nucleus</keyword>
<dbReference type="Pfam" id="PF12884">
    <property type="entry name" value="TORC_N"/>
    <property type="match status" value="1"/>
</dbReference>
<keyword evidence="4" id="KW-0963">Cytoplasm</keyword>
<evidence type="ECO:0000256" key="2">
    <source>
        <dbReference type="ARBA" id="ARBA00004496"/>
    </source>
</evidence>
<evidence type="ECO:0000256" key="10">
    <source>
        <dbReference type="SAM" id="MobiDB-lite"/>
    </source>
</evidence>
<evidence type="ECO:0000256" key="1">
    <source>
        <dbReference type="ARBA" id="ARBA00004123"/>
    </source>
</evidence>
<dbReference type="InterPro" id="IPR024786">
    <property type="entry name" value="TORC"/>
</dbReference>
<dbReference type="InterPro" id="IPR024784">
    <property type="entry name" value="TORC_M"/>
</dbReference>
<dbReference type="GO" id="GO:0005634">
    <property type="term" value="C:nucleus"/>
    <property type="evidence" value="ECO:0007669"/>
    <property type="project" value="UniProtKB-SubCell"/>
</dbReference>
<dbReference type="GO" id="GO:0051289">
    <property type="term" value="P:protein homotetramerization"/>
    <property type="evidence" value="ECO:0007669"/>
    <property type="project" value="InterPro"/>
</dbReference>
<gene>
    <name evidence="14" type="ORF">GSLYS_00015221001</name>
</gene>
<evidence type="ECO:0000313" key="14">
    <source>
        <dbReference type="EMBL" id="CAL1541615.1"/>
    </source>
</evidence>
<evidence type="ECO:0008006" key="16">
    <source>
        <dbReference type="Google" id="ProtNLM"/>
    </source>
</evidence>
<keyword evidence="15" id="KW-1185">Reference proteome</keyword>
<reference evidence="14 15" key="1">
    <citation type="submission" date="2024-04" db="EMBL/GenBank/DDBJ databases">
        <authorList>
            <consortium name="Genoscope - CEA"/>
            <person name="William W."/>
        </authorList>
    </citation>
    <scope>NUCLEOTIDE SEQUENCE [LARGE SCALE GENOMIC DNA]</scope>
</reference>
<evidence type="ECO:0000256" key="5">
    <source>
        <dbReference type="ARBA" id="ARBA00022553"/>
    </source>
</evidence>
<dbReference type="Pfam" id="PF12886">
    <property type="entry name" value="TORC_C"/>
    <property type="match status" value="1"/>
</dbReference>
<feature type="compositionally biased region" description="Polar residues" evidence="10">
    <location>
        <begin position="217"/>
        <end position="233"/>
    </location>
</feature>
<feature type="domain" description="Transducer of regulated CREB activity C-terminal" evidence="13">
    <location>
        <begin position="559"/>
        <end position="637"/>
    </location>
</feature>
<dbReference type="GO" id="GO:0045944">
    <property type="term" value="P:positive regulation of transcription by RNA polymerase II"/>
    <property type="evidence" value="ECO:0007669"/>
    <property type="project" value="TreeGrafter"/>
</dbReference>
<dbReference type="AlphaFoldDB" id="A0AAV2I4G1"/>
<dbReference type="InterPro" id="IPR024783">
    <property type="entry name" value="TORC_N"/>
</dbReference>
<accession>A0AAV2I4G1</accession>
<evidence type="ECO:0000259" key="12">
    <source>
        <dbReference type="Pfam" id="PF12885"/>
    </source>
</evidence>
<sequence>MANPRKFSEKIALHTQKQAEETAAFEAILQEVNSATRAPPRYQKQQHIAPNLGTYRGGSLPNVNQISQSQGIDLQATLQHLDDMKQGRSTLVHGRQDRNRQQIGPHRRNFPPDKRIDSSPYGSAYHLSPPPDTSWRRVHSDPSLHMNAMGNANNKNYAHPPVTPPSHRRIVEMVGENAGDGLQMNYWDSKKLGGPSRPKSCEVPNINIYPSQEHDGNNSSSPVIQMTANNTGSLPDLSVLHFPSPLPTPLDQDDPFNTGAAGNSPVSLSPTSPHHMPMGHQSPQSPNQRRRQTQGMPLPSPLVLNQIGGPSSPSPLSQPFPVSPLYSPTHQRSLNHHRQATKPSLPCYQHNHISSPTGSPTHSPNAPSQSHLNQSPYTSPQHSNQPQQSPPLVPHVHVTNCDDLGSQASMTQYRNTSVSDSNCQSPTSPHSAPSYSPAQSPGITPNNQTVNSTFSDAYYIQQQQQQQTNALQHQFEQFNMSPPQVNSTTMDSTVLTTNGLSLVSSNSTSSANSLVFSQHPGIALSYSQHNSQLIMSSQNNRHMNQQNSMSSPTSGSKIPDIILTGADDMCRLPLDFAKDLGNAITGMSDSFDADFLTNDEAFKAGLDPLDFEEIQMLTDASLVADPATEDSFKLDRL</sequence>
<feature type="compositionally biased region" description="Polar residues" evidence="10">
    <location>
        <begin position="406"/>
        <end position="450"/>
    </location>
</feature>
<dbReference type="Proteomes" id="UP001497497">
    <property type="component" value="Unassembled WGS sequence"/>
</dbReference>
<comment type="caution">
    <text evidence="14">The sequence shown here is derived from an EMBL/GenBank/DDBJ whole genome shotgun (WGS) entry which is preliminary data.</text>
</comment>
<feature type="domain" description="Transducer of regulated CREB activity N-terminal" evidence="11">
    <location>
        <begin position="3"/>
        <end position="61"/>
    </location>
</feature>
<keyword evidence="7" id="KW-0010">Activator</keyword>
<feature type="domain" description="Transducer of regulated CREB activity middle" evidence="12">
    <location>
        <begin position="176"/>
        <end position="271"/>
    </location>
</feature>
<evidence type="ECO:0000259" key="11">
    <source>
        <dbReference type="Pfam" id="PF12884"/>
    </source>
</evidence>
<keyword evidence="6" id="KW-0805">Transcription regulation</keyword>
<evidence type="ECO:0000313" key="15">
    <source>
        <dbReference type="Proteomes" id="UP001497497"/>
    </source>
</evidence>
<feature type="region of interest" description="Disordered" evidence="10">
    <location>
        <begin position="91"/>
        <end position="135"/>
    </location>
</feature>
<dbReference type="InterPro" id="IPR024785">
    <property type="entry name" value="TORC_C"/>
</dbReference>
<dbReference type="PANTHER" id="PTHR13589">
    <property type="entry name" value="CREB-REGULATED TRANSCRIPTION COACTIVATOR"/>
    <property type="match status" value="1"/>
</dbReference>
<evidence type="ECO:0000256" key="6">
    <source>
        <dbReference type="ARBA" id="ARBA00023015"/>
    </source>
</evidence>
<dbReference type="GO" id="GO:0005737">
    <property type="term" value="C:cytoplasm"/>
    <property type="evidence" value="ECO:0007669"/>
    <property type="project" value="UniProtKB-SubCell"/>
</dbReference>
<protein>
    <recommendedName>
        <fullName evidence="16">CREB-regulated transcription coactivator 1</fullName>
    </recommendedName>
</protein>
<name>A0AAV2I4G1_LYMST</name>
<evidence type="ECO:0000256" key="9">
    <source>
        <dbReference type="ARBA" id="ARBA00023242"/>
    </source>
</evidence>
<organism evidence="14 15">
    <name type="scientific">Lymnaea stagnalis</name>
    <name type="common">Great pond snail</name>
    <name type="synonym">Helix stagnalis</name>
    <dbReference type="NCBI Taxonomy" id="6523"/>
    <lineage>
        <taxon>Eukaryota</taxon>
        <taxon>Metazoa</taxon>
        <taxon>Spiralia</taxon>
        <taxon>Lophotrochozoa</taxon>
        <taxon>Mollusca</taxon>
        <taxon>Gastropoda</taxon>
        <taxon>Heterobranchia</taxon>
        <taxon>Euthyneura</taxon>
        <taxon>Panpulmonata</taxon>
        <taxon>Hygrophila</taxon>
        <taxon>Lymnaeoidea</taxon>
        <taxon>Lymnaeidae</taxon>
        <taxon>Lymnaea</taxon>
    </lineage>
</organism>
<evidence type="ECO:0000256" key="4">
    <source>
        <dbReference type="ARBA" id="ARBA00022490"/>
    </source>
</evidence>
<dbReference type="GO" id="GO:0008140">
    <property type="term" value="F:cAMP response element binding protein binding"/>
    <property type="evidence" value="ECO:0007669"/>
    <property type="project" value="InterPro"/>
</dbReference>
<comment type="subcellular location">
    <subcellularLocation>
        <location evidence="2">Cytoplasm</location>
    </subcellularLocation>
    <subcellularLocation>
        <location evidence="1">Nucleus</location>
    </subcellularLocation>
</comment>
<proteinExistence type="inferred from homology"/>
<evidence type="ECO:0000259" key="13">
    <source>
        <dbReference type="Pfam" id="PF12886"/>
    </source>
</evidence>